<proteinExistence type="predicted"/>
<comment type="caution">
    <text evidence="2">The sequence shown here is derived from an EMBL/GenBank/DDBJ whole genome shotgun (WGS) entry which is preliminary data.</text>
</comment>
<keyword evidence="3" id="KW-1185">Reference proteome</keyword>
<sequence length="302" mass="34963">MDQYLELLKLSETYRIILVANALISTVLYPYLLYLYFYRTPKEILTCMKINLLNATTTCYAIVIVLALWQPVPVMPLLVKHYTHNSPEELKEVIDDMAPSQFQTFIMTIAQHEPSFATYSRVKSTKGLGIIYLVFLTIIIVGEVVVITVMTYKTAKEIQLTKKFVLPTTHQIQMMVFRTFVLNSIFFLLFFLAPMTVVLLSLSGAFQSHWPSFIMYTLWSLHTPIIYIKLLFVMRPYRRFTSDLLIRTFSFIRCVKCKGTLEAKRLYQTSEQIPHTMTSTAHITNTGSEKVSNKNTRVHPIN</sequence>
<feature type="transmembrane region" description="Helical" evidence="1">
    <location>
        <begin position="16"/>
        <end position="38"/>
    </location>
</feature>
<accession>A0AAD4MKS9</accession>
<feature type="transmembrane region" description="Helical" evidence="1">
    <location>
        <begin position="50"/>
        <end position="69"/>
    </location>
</feature>
<protein>
    <submittedName>
        <fullName evidence="2">Serpentine type 7TM GPCR chemoreceptor srh domain-containing protein</fullName>
    </submittedName>
</protein>
<keyword evidence="1" id="KW-0812">Transmembrane</keyword>
<gene>
    <name evidence="2" type="ORF">DdX_18477</name>
</gene>
<feature type="transmembrane region" description="Helical" evidence="1">
    <location>
        <begin position="180"/>
        <end position="201"/>
    </location>
</feature>
<dbReference type="EMBL" id="JAKKPZ010000266">
    <property type="protein sequence ID" value="KAI1697483.1"/>
    <property type="molecule type" value="Genomic_DNA"/>
</dbReference>
<evidence type="ECO:0000313" key="3">
    <source>
        <dbReference type="Proteomes" id="UP001201812"/>
    </source>
</evidence>
<organism evidence="2 3">
    <name type="scientific">Ditylenchus destructor</name>
    <dbReference type="NCBI Taxonomy" id="166010"/>
    <lineage>
        <taxon>Eukaryota</taxon>
        <taxon>Metazoa</taxon>
        <taxon>Ecdysozoa</taxon>
        <taxon>Nematoda</taxon>
        <taxon>Chromadorea</taxon>
        <taxon>Rhabditida</taxon>
        <taxon>Tylenchina</taxon>
        <taxon>Tylenchomorpha</taxon>
        <taxon>Sphaerularioidea</taxon>
        <taxon>Anguinidae</taxon>
        <taxon>Anguininae</taxon>
        <taxon>Ditylenchus</taxon>
    </lineage>
</organism>
<feature type="transmembrane region" description="Helical" evidence="1">
    <location>
        <begin position="213"/>
        <end position="232"/>
    </location>
</feature>
<keyword evidence="1" id="KW-0472">Membrane</keyword>
<evidence type="ECO:0000256" key="1">
    <source>
        <dbReference type="SAM" id="Phobius"/>
    </source>
</evidence>
<reference evidence="2" key="1">
    <citation type="submission" date="2022-01" db="EMBL/GenBank/DDBJ databases">
        <title>Genome Sequence Resource for Two Populations of Ditylenchus destructor, the Migratory Endoparasitic Phytonematode.</title>
        <authorList>
            <person name="Zhang H."/>
            <person name="Lin R."/>
            <person name="Xie B."/>
        </authorList>
    </citation>
    <scope>NUCLEOTIDE SEQUENCE</scope>
    <source>
        <strain evidence="2">BazhouSP</strain>
    </source>
</reference>
<dbReference type="Pfam" id="PF10318">
    <property type="entry name" value="7TM_GPCR_Srh"/>
    <property type="match status" value="1"/>
</dbReference>
<dbReference type="AlphaFoldDB" id="A0AAD4MKS9"/>
<dbReference type="InterPro" id="IPR019422">
    <property type="entry name" value="7TM_GPCR_serpentine_rcpt_Srh"/>
</dbReference>
<feature type="transmembrane region" description="Helical" evidence="1">
    <location>
        <begin position="130"/>
        <end position="152"/>
    </location>
</feature>
<name>A0AAD4MKS9_9BILA</name>
<evidence type="ECO:0000313" key="2">
    <source>
        <dbReference type="EMBL" id="KAI1697483.1"/>
    </source>
</evidence>
<dbReference type="Proteomes" id="UP001201812">
    <property type="component" value="Unassembled WGS sequence"/>
</dbReference>
<keyword evidence="1" id="KW-1133">Transmembrane helix</keyword>